<keyword evidence="1" id="KW-0472">Membrane</keyword>
<dbReference type="FunCoup" id="F0ZR26">
    <property type="interactions" value="936"/>
</dbReference>
<dbReference type="AlphaFoldDB" id="F0ZR26"/>
<accession>F0ZR26</accession>
<reference evidence="3" key="1">
    <citation type="journal article" date="2011" name="Genome Biol.">
        <title>Comparative genomics of the social amoebae Dictyostelium discoideum and Dictyostelium purpureum.</title>
        <authorList>
            <consortium name="US DOE Joint Genome Institute (JGI-PGF)"/>
            <person name="Sucgang R."/>
            <person name="Kuo A."/>
            <person name="Tian X."/>
            <person name="Salerno W."/>
            <person name="Parikh A."/>
            <person name="Feasley C.L."/>
            <person name="Dalin E."/>
            <person name="Tu H."/>
            <person name="Huang E."/>
            <person name="Barry K."/>
            <person name="Lindquist E."/>
            <person name="Shapiro H."/>
            <person name="Bruce D."/>
            <person name="Schmutz J."/>
            <person name="Salamov A."/>
            <person name="Fey P."/>
            <person name="Gaudet P."/>
            <person name="Anjard C."/>
            <person name="Babu M.M."/>
            <person name="Basu S."/>
            <person name="Bushmanova Y."/>
            <person name="van der Wel H."/>
            <person name="Katoh-Kurasawa M."/>
            <person name="Dinh C."/>
            <person name="Coutinho P.M."/>
            <person name="Saito T."/>
            <person name="Elias M."/>
            <person name="Schaap P."/>
            <person name="Kay R.R."/>
            <person name="Henrissat B."/>
            <person name="Eichinger L."/>
            <person name="Rivero F."/>
            <person name="Putnam N.H."/>
            <person name="West C.M."/>
            <person name="Loomis W.F."/>
            <person name="Chisholm R.L."/>
            <person name="Shaulsky G."/>
            <person name="Strassmann J.E."/>
            <person name="Queller D.C."/>
            <person name="Kuspa A."/>
            <person name="Grigoriev I.V."/>
        </authorList>
    </citation>
    <scope>NUCLEOTIDE SEQUENCE [LARGE SCALE GENOMIC DNA]</scope>
    <source>
        <strain evidence="3">QSDP1</strain>
    </source>
</reference>
<proteinExistence type="predicted"/>
<dbReference type="Proteomes" id="UP000001064">
    <property type="component" value="Unassembled WGS sequence"/>
</dbReference>
<organism evidence="2 3">
    <name type="scientific">Dictyostelium purpureum</name>
    <name type="common">Slime mold</name>
    <dbReference type="NCBI Taxonomy" id="5786"/>
    <lineage>
        <taxon>Eukaryota</taxon>
        <taxon>Amoebozoa</taxon>
        <taxon>Evosea</taxon>
        <taxon>Eumycetozoa</taxon>
        <taxon>Dictyostelia</taxon>
        <taxon>Dictyosteliales</taxon>
        <taxon>Dictyosteliaceae</taxon>
        <taxon>Dictyostelium</taxon>
    </lineage>
</organism>
<name>F0ZR26_DICPU</name>
<sequence length="160" mass="18483">MKSIQKIILIKILIILFVSFIILNISQLHLNNKNKINLNRRETKFFIKEETHIPLNNKNEEIKEIISNTNTINIGTNDNNKNQFINEEDSISDYIVEPSENANIITIESSTNAIENENESKQEETSQVIPSFNNIDTEVNYNIKFVPGEAPKYTNREIDC</sequence>
<dbReference type="InParanoid" id="F0ZR26"/>
<keyword evidence="1" id="KW-1133">Transmembrane helix</keyword>
<dbReference type="VEuPathDB" id="AmoebaDB:DICPUDRAFT_154333"/>
<dbReference type="KEGG" id="dpp:DICPUDRAFT_154333"/>
<dbReference type="GeneID" id="10503285"/>
<evidence type="ECO:0000256" key="1">
    <source>
        <dbReference type="SAM" id="Phobius"/>
    </source>
</evidence>
<evidence type="ECO:0000313" key="2">
    <source>
        <dbReference type="EMBL" id="EGC33599.1"/>
    </source>
</evidence>
<dbReference type="eggNOG" id="ENOG502RIP7">
    <property type="taxonomic scope" value="Eukaryota"/>
</dbReference>
<dbReference type="RefSeq" id="XP_003289867.1">
    <property type="nucleotide sequence ID" value="XM_003289819.1"/>
</dbReference>
<keyword evidence="3" id="KW-1185">Reference proteome</keyword>
<dbReference type="EMBL" id="GL871134">
    <property type="protein sequence ID" value="EGC33599.1"/>
    <property type="molecule type" value="Genomic_DNA"/>
</dbReference>
<dbReference type="OMA" id="NRRETKF"/>
<keyword evidence="1" id="KW-0812">Transmembrane</keyword>
<feature type="transmembrane region" description="Helical" evidence="1">
    <location>
        <begin position="7"/>
        <end position="30"/>
    </location>
</feature>
<evidence type="ECO:0000313" key="3">
    <source>
        <dbReference type="Proteomes" id="UP000001064"/>
    </source>
</evidence>
<gene>
    <name evidence="2" type="ORF">DICPUDRAFT_154333</name>
</gene>
<protein>
    <submittedName>
        <fullName evidence="2">Uncharacterized protein</fullName>
    </submittedName>
</protein>